<sequence>MGPKKKYTAYEPDDYDEEIRLMNVQMQEYRTNGMDYNSWDTENVTDAVNLWGRDHNPIPGHNIIFNPDRISFEDEEFWAPQRDELTKQANNRVRMAKTHFKEPDYKFQRVLGAGGNGLNLHYKWEGNDPPVDFVVKVSLHAWASAPIRKEIHMTKKLRRAAHCIQSMEPHELEILPEALFREPPPLDDSSEDEDSSGDESVDVPPQAPVPRRLRDPAMQAERDAVLSERVQNAQNAQNARQQGPKPKRFDVLLLEFVPGGDFETLIRKLSEANNGQMTALMIPNRVLWSIWLCLVRACVAMKYPPRKFHPFRPRPPQLPPNPTQQQIQEHENSLYIYHRLRGELIETVPPLNRRFRAKNIVHFDIDPSNIFISGVETQWPSPDRVANEHFFIPSFKLADFGLARVIKPHKRNLYYHSRRVCGKIGWIAPEQFGADWENVGSDPHGPEVSEDGVAGNYGSHTNVWGIALTMWVLITQRETPEPPQPQIPPGIQIPPVLPQGIANIDQFINEFDRQQSVATGVPQRTPISYCPWLWTDGGPNGFFNYVDADLRRILYECMYHRPEDRITVERLLEQAIEGAGRMYPGEDDQAIQDWVNTYFYSAPTT</sequence>
<accession>A0ACB9YTQ1</accession>
<dbReference type="Proteomes" id="UP001497700">
    <property type="component" value="Unassembled WGS sequence"/>
</dbReference>
<keyword evidence="2" id="KW-1185">Reference proteome</keyword>
<comment type="caution">
    <text evidence="1">The sequence shown here is derived from an EMBL/GenBank/DDBJ whole genome shotgun (WGS) entry which is preliminary data.</text>
</comment>
<evidence type="ECO:0000313" key="2">
    <source>
        <dbReference type="Proteomes" id="UP001497700"/>
    </source>
</evidence>
<evidence type="ECO:0000313" key="1">
    <source>
        <dbReference type="EMBL" id="KAI4862333.1"/>
    </source>
</evidence>
<name>A0ACB9YTQ1_9PEZI</name>
<proteinExistence type="predicted"/>
<organism evidence="1 2">
    <name type="scientific">Hypoxylon rubiginosum</name>
    <dbReference type="NCBI Taxonomy" id="110542"/>
    <lineage>
        <taxon>Eukaryota</taxon>
        <taxon>Fungi</taxon>
        <taxon>Dikarya</taxon>
        <taxon>Ascomycota</taxon>
        <taxon>Pezizomycotina</taxon>
        <taxon>Sordariomycetes</taxon>
        <taxon>Xylariomycetidae</taxon>
        <taxon>Xylariales</taxon>
        <taxon>Hypoxylaceae</taxon>
        <taxon>Hypoxylon</taxon>
    </lineage>
</organism>
<gene>
    <name evidence="1" type="ORF">F4820DRAFT_463706</name>
</gene>
<dbReference type="EMBL" id="MU393528">
    <property type="protein sequence ID" value="KAI4862333.1"/>
    <property type="molecule type" value="Genomic_DNA"/>
</dbReference>
<reference evidence="1 2" key="1">
    <citation type="journal article" date="2022" name="New Phytol.">
        <title>Ecological generalism drives hyperdiversity of secondary metabolite gene clusters in xylarialean endophytes.</title>
        <authorList>
            <person name="Franco M.E.E."/>
            <person name="Wisecaver J.H."/>
            <person name="Arnold A.E."/>
            <person name="Ju Y.M."/>
            <person name="Slot J.C."/>
            <person name="Ahrendt S."/>
            <person name="Moore L.P."/>
            <person name="Eastman K.E."/>
            <person name="Scott K."/>
            <person name="Konkel Z."/>
            <person name="Mondo S.J."/>
            <person name="Kuo A."/>
            <person name="Hayes R.D."/>
            <person name="Haridas S."/>
            <person name="Andreopoulos B."/>
            <person name="Riley R."/>
            <person name="LaButti K."/>
            <person name="Pangilinan J."/>
            <person name="Lipzen A."/>
            <person name="Amirebrahimi M."/>
            <person name="Yan J."/>
            <person name="Adam C."/>
            <person name="Keymanesh K."/>
            <person name="Ng V."/>
            <person name="Louie K."/>
            <person name="Northen T."/>
            <person name="Drula E."/>
            <person name="Henrissat B."/>
            <person name="Hsieh H.M."/>
            <person name="Youens-Clark K."/>
            <person name="Lutzoni F."/>
            <person name="Miadlikowska J."/>
            <person name="Eastwood D.C."/>
            <person name="Hamelin R.C."/>
            <person name="Grigoriev I.V."/>
            <person name="U'Ren J.M."/>
        </authorList>
    </citation>
    <scope>NUCLEOTIDE SEQUENCE [LARGE SCALE GENOMIC DNA]</scope>
    <source>
        <strain evidence="1 2">CBS 119005</strain>
    </source>
</reference>
<protein>
    <submittedName>
        <fullName evidence="1">Kinase-like protein</fullName>
    </submittedName>
</protein>